<keyword evidence="6" id="KW-0472">Membrane</keyword>
<dbReference type="Pfam" id="PF02239">
    <property type="entry name" value="Cytochrom_D1"/>
    <property type="match status" value="1"/>
</dbReference>
<dbReference type="InterPro" id="IPR051200">
    <property type="entry name" value="Host-pathogen_enzymatic-act"/>
</dbReference>
<feature type="region of interest" description="Disordered" evidence="5">
    <location>
        <begin position="1"/>
        <end position="71"/>
    </location>
</feature>
<reference evidence="8 9" key="1">
    <citation type="submission" date="2019-03" db="EMBL/GenBank/DDBJ databases">
        <title>Genomic Encyclopedia of Type Strains, Phase IV (KMG-IV): sequencing the most valuable type-strain genomes for metagenomic binning, comparative biology and taxonomic classification.</title>
        <authorList>
            <person name="Goeker M."/>
        </authorList>
    </citation>
    <scope>NUCLEOTIDE SEQUENCE [LARGE SCALE GENOMIC DNA]</scope>
    <source>
        <strain evidence="8 9">DSM 12121</strain>
    </source>
</reference>
<dbReference type="Proteomes" id="UP000295129">
    <property type="component" value="Unassembled WGS sequence"/>
</dbReference>
<comment type="caution">
    <text evidence="8">The sequence shown here is derived from an EMBL/GenBank/DDBJ whole genome shotgun (WGS) entry which is preliminary data.</text>
</comment>
<dbReference type="GO" id="GO:0046872">
    <property type="term" value="F:metal ion binding"/>
    <property type="evidence" value="ECO:0007669"/>
    <property type="project" value="UniProtKB-KW"/>
</dbReference>
<name>A0A4R6ED67_9RHOO</name>
<dbReference type="SUPFAM" id="SSF51004">
    <property type="entry name" value="C-terminal (heme d1) domain of cytochrome cd1-nitrite reductase"/>
    <property type="match status" value="1"/>
</dbReference>
<sequence length="607" mass="66627">MKQTKQLETGAERTPDVRAGDKPPAGPARRSSRQAAYEPDEALSNYAAPALEPWEEEAPPSARPPAAPSSTLMPKAAKRMVILAIVWLVFLLFVSLKSAHAAPEAGGAASAALSSAKASYQLHCAACHGTDRLGGIGPALLPENLSRLRKGEALKVVRDGRPATQMAGFGQALAADQLAALVDWIYTPVVPAPVWREADIRASRIQHAEPAKLPARPVFEADPLNLFLVVEAGDHHVSVLDGDRLEVIHRFPSRHALHGGPKFADGGRYVFFASRDGWVTKYDLWNLKVVAEVRAGINTRNLAASPDGRHIAIANYLPHTLVLLDGDLNLLKVLEVSDRGGKHSSRVSAVYDATPRHSFIAALKDVPEVWEISYDPAADEIPAGLIHDHAQREGAFIPGYLNPRRTQLSDPLDDFFFTQDYSELMGASREGKGQVVNLDARKKIADLPLAGMPHLGSGITWDWRGRRVMASTNLQAAEVTVIDLQSREVVRRIPTRGPGFFLRSHENSRYAFVDSMMSPEYKHVLQVIDKETLKVVHELTEQPGRTLAHVEFTRDGSYALASLWEDDGALLVFDAQTLAEVKRIPMRKPVGKYNVWNKITREEGTSH</sequence>
<protein>
    <submittedName>
        <fullName evidence="8">Mono/diheme cytochrome c family protein</fullName>
    </submittedName>
</protein>
<dbReference type="PANTHER" id="PTHR47197">
    <property type="entry name" value="PROTEIN NIRF"/>
    <property type="match status" value="1"/>
</dbReference>
<dbReference type="Pfam" id="PF13442">
    <property type="entry name" value="Cytochrome_CBB3"/>
    <property type="match status" value="1"/>
</dbReference>
<dbReference type="PROSITE" id="PS51007">
    <property type="entry name" value="CYTC"/>
    <property type="match status" value="1"/>
</dbReference>
<keyword evidence="2 4" id="KW-0479">Metal-binding</keyword>
<accession>A0A4R6ED67</accession>
<evidence type="ECO:0000313" key="9">
    <source>
        <dbReference type="Proteomes" id="UP000295129"/>
    </source>
</evidence>
<evidence type="ECO:0000259" key="7">
    <source>
        <dbReference type="PROSITE" id="PS51007"/>
    </source>
</evidence>
<keyword evidence="3 4" id="KW-0408">Iron</keyword>
<dbReference type="Gene3D" id="1.10.760.10">
    <property type="entry name" value="Cytochrome c-like domain"/>
    <property type="match status" value="1"/>
</dbReference>
<dbReference type="AlphaFoldDB" id="A0A4R6ED67"/>
<evidence type="ECO:0000256" key="1">
    <source>
        <dbReference type="ARBA" id="ARBA00022617"/>
    </source>
</evidence>
<organism evidence="8 9">
    <name type="scientific">Azoarcus indigens</name>
    <dbReference type="NCBI Taxonomy" id="29545"/>
    <lineage>
        <taxon>Bacteria</taxon>
        <taxon>Pseudomonadati</taxon>
        <taxon>Pseudomonadota</taxon>
        <taxon>Betaproteobacteria</taxon>
        <taxon>Rhodocyclales</taxon>
        <taxon>Zoogloeaceae</taxon>
        <taxon>Azoarcus</taxon>
    </lineage>
</organism>
<keyword evidence="6" id="KW-1133">Transmembrane helix</keyword>
<evidence type="ECO:0000256" key="3">
    <source>
        <dbReference type="ARBA" id="ARBA00023004"/>
    </source>
</evidence>
<gene>
    <name evidence="8" type="ORF">C7389_10256</name>
</gene>
<proteinExistence type="predicted"/>
<dbReference type="InterPro" id="IPR009056">
    <property type="entry name" value="Cyt_c-like_dom"/>
</dbReference>
<feature type="transmembrane region" description="Helical" evidence="6">
    <location>
        <begin position="80"/>
        <end position="96"/>
    </location>
</feature>
<dbReference type="Gene3D" id="2.140.10.20">
    <property type="entry name" value="C-terminal (heme d1) domain of cytochrome cd1-nitrite reductase"/>
    <property type="match status" value="1"/>
</dbReference>
<dbReference type="GO" id="GO:0020037">
    <property type="term" value="F:heme binding"/>
    <property type="evidence" value="ECO:0007669"/>
    <property type="project" value="InterPro"/>
</dbReference>
<dbReference type="RefSeq" id="WP_246034606.1">
    <property type="nucleotide sequence ID" value="NZ_SNVV01000002.1"/>
</dbReference>
<evidence type="ECO:0000313" key="8">
    <source>
        <dbReference type="EMBL" id="TDN56121.1"/>
    </source>
</evidence>
<keyword evidence="6" id="KW-0812">Transmembrane</keyword>
<dbReference type="CDD" id="cd20777">
    <property type="entry name" value="8prop_heme-binding_NirN"/>
    <property type="match status" value="1"/>
</dbReference>
<evidence type="ECO:0000256" key="2">
    <source>
        <dbReference type="ARBA" id="ARBA00022723"/>
    </source>
</evidence>
<dbReference type="SUPFAM" id="SSF46626">
    <property type="entry name" value="Cytochrome c"/>
    <property type="match status" value="1"/>
</dbReference>
<dbReference type="InterPro" id="IPR011048">
    <property type="entry name" value="Haem_d1_sf"/>
</dbReference>
<feature type="domain" description="Cytochrome c" evidence="7">
    <location>
        <begin position="111"/>
        <end position="189"/>
    </location>
</feature>
<evidence type="ECO:0000256" key="6">
    <source>
        <dbReference type="SAM" id="Phobius"/>
    </source>
</evidence>
<dbReference type="GO" id="GO:0009055">
    <property type="term" value="F:electron transfer activity"/>
    <property type="evidence" value="ECO:0007669"/>
    <property type="project" value="InterPro"/>
</dbReference>
<keyword evidence="1 4" id="KW-0349">Heme</keyword>
<dbReference type="EMBL" id="SNVV01000002">
    <property type="protein sequence ID" value="TDN56121.1"/>
    <property type="molecule type" value="Genomic_DNA"/>
</dbReference>
<evidence type="ECO:0000256" key="4">
    <source>
        <dbReference type="PROSITE-ProRule" id="PRU00433"/>
    </source>
</evidence>
<dbReference type="InterPro" id="IPR003143">
    <property type="entry name" value="Cyt_cd1_C_sf"/>
</dbReference>
<evidence type="ECO:0000256" key="5">
    <source>
        <dbReference type="SAM" id="MobiDB-lite"/>
    </source>
</evidence>
<keyword evidence="9" id="KW-1185">Reference proteome</keyword>
<dbReference type="PANTHER" id="PTHR47197:SF3">
    <property type="entry name" value="DIHYDRO-HEME D1 DEHYDROGENASE"/>
    <property type="match status" value="1"/>
</dbReference>
<dbReference type="InterPro" id="IPR036909">
    <property type="entry name" value="Cyt_c-like_dom_sf"/>
</dbReference>
<feature type="compositionally biased region" description="Basic and acidic residues" evidence="5">
    <location>
        <begin position="10"/>
        <end position="21"/>
    </location>
</feature>